<dbReference type="PANTHER" id="PTHR30055">
    <property type="entry name" value="HTH-TYPE TRANSCRIPTIONAL REGULATOR RUTR"/>
    <property type="match status" value="1"/>
</dbReference>
<dbReference type="EMBL" id="CP035037">
    <property type="protein sequence ID" value="QAB18142.1"/>
    <property type="molecule type" value="Genomic_DNA"/>
</dbReference>
<accession>A0ABX5QGE8</accession>
<gene>
    <name evidence="7" type="ORF">Leucomu_09615</name>
</gene>
<dbReference type="Pfam" id="PF00440">
    <property type="entry name" value="TetR_N"/>
    <property type="match status" value="1"/>
</dbReference>
<dbReference type="PANTHER" id="PTHR30055:SF148">
    <property type="entry name" value="TETR-FAMILY TRANSCRIPTIONAL REGULATOR"/>
    <property type="match status" value="1"/>
</dbReference>
<name>A0ABX5QGE8_9MICO</name>
<dbReference type="Gene3D" id="1.10.357.10">
    <property type="entry name" value="Tetracycline Repressor, domain 2"/>
    <property type="match status" value="1"/>
</dbReference>
<feature type="DNA-binding region" description="H-T-H motif" evidence="4">
    <location>
        <begin position="62"/>
        <end position="81"/>
    </location>
</feature>
<dbReference type="SUPFAM" id="SSF48498">
    <property type="entry name" value="Tetracyclin repressor-like, C-terminal domain"/>
    <property type="match status" value="1"/>
</dbReference>
<keyword evidence="3" id="KW-0804">Transcription</keyword>
<feature type="domain" description="HTH tetR-type" evidence="6">
    <location>
        <begin position="41"/>
        <end position="99"/>
    </location>
</feature>
<reference evidence="7 8" key="1">
    <citation type="submission" date="2019-01" db="EMBL/GenBank/DDBJ databases">
        <title>Leucobacter muris sp. nov. isolated from the nose of a laboratory mouse.</title>
        <authorList>
            <person name="Benga L."/>
            <person name="Sproeer C."/>
            <person name="Schumann P."/>
            <person name="Verbarg S."/>
            <person name="Bunk B."/>
            <person name="Engelhardt E."/>
            <person name="Benten P.M."/>
            <person name="Sager M."/>
        </authorList>
    </citation>
    <scope>NUCLEOTIDE SEQUENCE [LARGE SCALE GENOMIC DNA]</scope>
    <source>
        <strain evidence="7 8">DSM 101948</strain>
    </source>
</reference>
<dbReference type="Proteomes" id="UP000285768">
    <property type="component" value="Chromosome"/>
</dbReference>
<dbReference type="InterPro" id="IPR050109">
    <property type="entry name" value="HTH-type_TetR-like_transc_reg"/>
</dbReference>
<dbReference type="InterPro" id="IPR036271">
    <property type="entry name" value="Tet_transcr_reg_TetR-rel_C_sf"/>
</dbReference>
<keyword evidence="2 4" id="KW-0238">DNA-binding</keyword>
<evidence type="ECO:0000313" key="7">
    <source>
        <dbReference type="EMBL" id="QAB18142.1"/>
    </source>
</evidence>
<keyword evidence="8" id="KW-1185">Reference proteome</keyword>
<dbReference type="InterPro" id="IPR009057">
    <property type="entry name" value="Homeodomain-like_sf"/>
</dbReference>
<evidence type="ECO:0000256" key="1">
    <source>
        <dbReference type="ARBA" id="ARBA00023015"/>
    </source>
</evidence>
<evidence type="ECO:0000256" key="2">
    <source>
        <dbReference type="ARBA" id="ARBA00023125"/>
    </source>
</evidence>
<evidence type="ECO:0000259" key="6">
    <source>
        <dbReference type="PROSITE" id="PS50977"/>
    </source>
</evidence>
<dbReference type="Gene3D" id="1.10.10.60">
    <property type="entry name" value="Homeodomain-like"/>
    <property type="match status" value="1"/>
</dbReference>
<feature type="region of interest" description="Disordered" evidence="5">
    <location>
        <begin position="1"/>
        <end position="37"/>
    </location>
</feature>
<dbReference type="InterPro" id="IPR001647">
    <property type="entry name" value="HTH_TetR"/>
</dbReference>
<organism evidence="7 8">
    <name type="scientific">Leucobacter muris</name>
    <dbReference type="NCBI Taxonomy" id="1935379"/>
    <lineage>
        <taxon>Bacteria</taxon>
        <taxon>Bacillati</taxon>
        <taxon>Actinomycetota</taxon>
        <taxon>Actinomycetes</taxon>
        <taxon>Micrococcales</taxon>
        <taxon>Microbacteriaceae</taxon>
        <taxon>Leucobacter</taxon>
    </lineage>
</organism>
<keyword evidence="1" id="KW-0805">Transcription regulation</keyword>
<proteinExistence type="predicted"/>
<evidence type="ECO:0000256" key="4">
    <source>
        <dbReference type="PROSITE-ProRule" id="PRU00335"/>
    </source>
</evidence>
<dbReference type="RefSeq" id="WP_128387074.1">
    <property type="nucleotide sequence ID" value="NZ_CP035037.1"/>
</dbReference>
<sequence>MTLAPDRDPGPAPGRGVAGRSDAARGEAAAGSAGPGRPRVARLDDAILRAAIELLDAGEDVSVSKVVERSGVSRAALYRRWPSITHLIAAALDVGRTAYPPITPDDDLRVALLRNFIPSQEPGVYPETRFRQRLKLVVANPELQQAYWKSHVERRRTPLEGSLRAAVDDGRLRADLDVSAAIDAMAGIVYYQFVVRGADLSAAETQRRMAAALDVVWRGMVSAEAGPHGRDRGAPSIHSSP</sequence>
<evidence type="ECO:0000256" key="5">
    <source>
        <dbReference type="SAM" id="MobiDB-lite"/>
    </source>
</evidence>
<dbReference type="InterPro" id="IPR011075">
    <property type="entry name" value="TetR_C"/>
</dbReference>
<dbReference type="Pfam" id="PF16859">
    <property type="entry name" value="TetR_C_11"/>
    <property type="match status" value="1"/>
</dbReference>
<dbReference type="SUPFAM" id="SSF46689">
    <property type="entry name" value="Homeodomain-like"/>
    <property type="match status" value="1"/>
</dbReference>
<evidence type="ECO:0000313" key="8">
    <source>
        <dbReference type="Proteomes" id="UP000285768"/>
    </source>
</evidence>
<evidence type="ECO:0000256" key="3">
    <source>
        <dbReference type="ARBA" id="ARBA00023163"/>
    </source>
</evidence>
<dbReference type="PROSITE" id="PS50977">
    <property type="entry name" value="HTH_TETR_2"/>
    <property type="match status" value="1"/>
</dbReference>
<feature type="compositionally biased region" description="Low complexity" evidence="5">
    <location>
        <begin position="14"/>
        <end position="37"/>
    </location>
</feature>
<protein>
    <submittedName>
        <fullName evidence="7">TetR/AcrR family transcriptional regulator</fullName>
    </submittedName>
</protein>